<keyword evidence="4" id="KW-0106">Calcium</keyword>
<accession>A0A842I3W3</accession>
<dbReference type="RefSeq" id="WP_185802002.1">
    <property type="nucleotide sequence ID" value="NZ_JACJVJ010000002.1"/>
</dbReference>
<evidence type="ECO:0000256" key="3">
    <source>
        <dbReference type="ARBA" id="ARBA00022801"/>
    </source>
</evidence>
<evidence type="ECO:0000256" key="4">
    <source>
        <dbReference type="ARBA" id="ARBA00022837"/>
    </source>
</evidence>
<keyword evidence="3" id="KW-0378">Hydrolase</keyword>
<feature type="signal peptide" evidence="6">
    <location>
        <begin position="1"/>
        <end position="23"/>
    </location>
</feature>
<proteinExistence type="inferred from homology"/>
<protein>
    <submittedName>
        <fullName evidence="8">Arylsulfatase</fullName>
    </submittedName>
</protein>
<dbReference type="Gene3D" id="3.30.1120.10">
    <property type="match status" value="1"/>
</dbReference>
<dbReference type="GO" id="GO:0004065">
    <property type="term" value="F:arylsulfatase activity"/>
    <property type="evidence" value="ECO:0007669"/>
    <property type="project" value="TreeGrafter"/>
</dbReference>
<keyword evidence="9" id="KW-1185">Reference proteome</keyword>
<dbReference type="GO" id="GO:0046872">
    <property type="term" value="F:metal ion binding"/>
    <property type="evidence" value="ECO:0007669"/>
    <property type="project" value="UniProtKB-KW"/>
</dbReference>
<dbReference type="AlphaFoldDB" id="A0A842I3W3"/>
<evidence type="ECO:0000313" key="9">
    <source>
        <dbReference type="Proteomes" id="UP000564378"/>
    </source>
</evidence>
<comment type="similarity">
    <text evidence="1">Belongs to the sulfatase family.</text>
</comment>
<evidence type="ECO:0000313" key="8">
    <source>
        <dbReference type="EMBL" id="MBC2778774.1"/>
    </source>
</evidence>
<dbReference type="InterPro" id="IPR024607">
    <property type="entry name" value="Sulfatase_CS"/>
</dbReference>
<organism evidence="8 9">
    <name type="scientific">Parasphingopyxis marina</name>
    <dbReference type="NCBI Taxonomy" id="2761622"/>
    <lineage>
        <taxon>Bacteria</taxon>
        <taxon>Pseudomonadati</taxon>
        <taxon>Pseudomonadota</taxon>
        <taxon>Alphaproteobacteria</taxon>
        <taxon>Sphingomonadales</taxon>
        <taxon>Sphingomonadaceae</taxon>
        <taxon>Parasphingopyxis</taxon>
    </lineage>
</organism>
<feature type="transmembrane region" description="Helical" evidence="5">
    <location>
        <begin position="558"/>
        <end position="580"/>
    </location>
</feature>
<dbReference type="Proteomes" id="UP000564378">
    <property type="component" value="Unassembled WGS sequence"/>
</dbReference>
<dbReference type="EMBL" id="JACJVJ010000002">
    <property type="protein sequence ID" value="MBC2778774.1"/>
    <property type="molecule type" value="Genomic_DNA"/>
</dbReference>
<dbReference type="PANTHER" id="PTHR42693:SF33">
    <property type="entry name" value="ARYLSULFATASE"/>
    <property type="match status" value="1"/>
</dbReference>
<keyword evidence="2" id="KW-0479">Metal-binding</keyword>
<dbReference type="SUPFAM" id="SSF53649">
    <property type="entry name" value="Alkaline phosphatase-like"/>
    <property type="match status" value="1"/>
</dbReference>
<dbReference type="InterPro" id="IPR000917">
    <property type="entry name" value="Sulfatase_N"/>
</dbReference>
<keyword evidence="5" id="KW-0472">Membrane</keyword>
<feature type="domain" description="Sulfatase N-terminal" evidence="7">
    <location>
        <begin position="29"/>
        <end position="436"/>
    </location>
</feature>
<gene>
    <name evidence="8" type="ORF">H6P80_14210</name>
</gene>
<name>A0A842I3W3_9SPHN</name>
<sequence>MRKPAWIGLALALVVALPGLAKAQERARPNIVLIVADDVAFTDFGAYGSEIRTPNIDALARRGTLFTNYHATPMCAPSRAMLMTGIDSHRAGIGNLPETTPEEHRGSPAYLGRLHGDVPTIAERLRAAGYRTFMAGKWHLGHTPGSLPSARGFDRTFILDATGADNWEHRPYLPYYDRAEWFSDGEAVEELPADFYSSEYLVERMTSYIDEPEEQGEPAPFFAYLAFQAIHIPVQAPREYTMRYADRYHAGWQALREERHRAAVARGIVPADARLGPMHPEMRDWGDLSAEEREWYARAMAVNAGMLEAMDHYLGQLIAHLRETGEYENTIFIVTSDNGPEGALPTASGAMRMWMWLVGYSRDIETLGERGSFAFIGPEWASASASPHHLFKFYAGEGGTRVPLIVAGPGVESGRMARQLALISDIPATIAALAGADGDGMTGRNLMPVLEGSGDAVYGPDEGFGVETAGRMAYFQGRWKILRNGPPLGDNRWRLYDLEADPGETTDQSAAEPERFTAMQAAYRHWADANGVLDMPQGYDPIVTLLEHSQAKMRRRYWWAYLLAGLLVIGVIAAPVWLIVRRRRRRRTAKVSPSC</sequence>
<keyword evidence="5" id="KW-0812">Transmembrane</keyword>
<dbReference type="Pfam" id="PF00884">
    <property type="entry name" value="Sulfatase"/>
    <property type="match status" value="1"/>
</dbReference>
<dbReference type="PROSITE" id="PS00523">
    <property type="entry name" value="SULFATASE_1"/>
    <property type="match status" value="1"/>
</dbReference>
<dbReference type="PROSITE" id="PS00149">
    <property type="entry name" value="SULFATASE_2"/>
    <property type="match status" value="1"/>
</dbReference>
<dbReference type="Gene3D" id="3.40.720.10">
    <property type="entry name" value="Alkaline Phosphatase, subunit A"/>
    <property type="match status" value="1"/>
</dbReference>
<evidence type="ECO:0000256" key="6">
    <source>
        <dbReference type="SAM" id="SignalP"/>
    </source>
</evidence>
<dbReference type="CDD" id="cd16025">
    <property type="entry name" value="PAS_like"/>
    <property type="match status" value="1"/>
</dbReference>
<keyword evidence="5" id="KW-1133">Transmembrane helix</keyword>
<evidence type="ECO:0000256" key="2">
    <source>
        <dbReference type="ARBA" id="ARBA00022723"/>
    </source>
</evidence>
<comment type="caution">
    <text evidence="8">The sequence shown here is derived from an EMBL/GenBank/DDBJ whole genome shotgun (WGS) entry which is preliminary data.</text>
</comment>
<dbReference type="InterPro" id="IPR017850">
    <property type="entry name" value="Alkaline_phosphatase_core_sf"/>
</dbReference>
<reference evidence="8 9" key="1">
    <citation type="submission" date="2020-08" db="EMBL/GenBank/DDBJ databases">
        <title>Draft genome sequence of Parasphingopyxis sp. GrpM-11.</title>
        <authorList>
            <person name="Oh J."/>
            <person name="Roh D.-H."/>
        </authorList>
    </citation>
    <scope>NUCLEOTIDE SEQUENCE [LARGE SCALE GENOMIC DNA]</scope>
    <source>
        <strain evidence="8 9">GrpM-11</strain>
    </source>
</reference>
<feature type="chain" id="PRO_5032361667" evidence="6">
    <location>
        <begin position="24"/>
        <end position="595"/>
    </location>
</feature>
<dbReference type="InterPro" id="IPR050738">
    <property type="entry name" value="Sulfatase"/>
</dbReference>
<keyword evidence="6" id="KW-0732">Signal</keyword>
<evidence type="ECO:0000256" key="5">
    <source>
        <dbReference type="SAM" id="Phobius"/>
    </source>
</evidence>
<evidence type="ECO:0000256" key="1">
    <source>
        <dbReference type="ARBA" id="ARBA00008779"/>
    </source>
</evidence>
<evidence type="ECO:0000259" key="7">
    <source>
        <dbReference type="Pfam" id="PF00884"/>
    </source>
</evidence>
<dbReference type="PANTHER" id="PTHR42693">
    <property type="entry name" value="ARYLSULFATASE FAMILY MEMBER"/>
    <property type="match status" value="1"/>
</dbReference>